<organism evidence="2 3">
    <name type="scientific">Algoriphagus marincola HL-49</name>
    <dbReference type="NCBI Taxonomy" id="1305737"/>
    <lineage>
        <taxon>Bacteria</taxon>
        <taxon>Pseudomonadati</taxon>
        <taxon>Bacteroidota</taxon>
        <taxon>Cytophagia</taxon>
        <taxon>Cytophagales</taxon>
        <taxon>Cyclobacteriaceae</taxon>
        <taxon>Algoriphagus</taxon>
    </lineage>
</organism>
<reference evidence="2 3" key="1">
    <citation type="submission" date="2015-09" db="EMBL/GenBank/DDBJ databases">
        <title>Identification and resolution of microdiversity through metagenomic sequencing of parallel consortia.</title>
        <authorList>
            <person name="Nelson W.C."/>
            <person name="Romine M.F."/>
            <person name="Lindemann S.R."/>
        </authorList>
    </citation>
    <scope>NUCLEOTIDE SEQUENCE [LARGE SCALE GENOMIC DNA]</scope>
    <source>
        <strain evidence="2">HL-49</strain>
    </source>
</reference>
<evidence type="ECO:0000256" key="1">
    <source>
        <dbReference type="ARBA" id="ARBA00022679"/>
    </source>
</evidence>
<gene>
    <name evidence="2" type="ORF">HLUCCX10_11630</name>
</gene>
<dbReference type="PANTHER" id="PTHR12788">
    <property type="entry name" value="PROTEIN-TYROSINE SULFOTRANSFERASE 2"/>
    <property type="match status" value="1"/>
</dbReference>
<dbReference type="SUPFAM" id="SSF52540">
    <property type="entry name" value="P-loop containing nucleoside triphosphate hydrolases"/>
    <property type="match status" value="1"/>
</dbReference>
<evidence type="ECO:0000313" key="2">
    <source>
        <dbReference type="EMBL" id="KPQ13956.1"/>
    </source>
</evidence>
<dbReference type="Pfam" id="PF13469">
    <property type="entry name" value="Sulfotransfer_3"/>
    <property type="match status" value="1"/>
</dbReference>
<dbReference type="OrthoDB" id="272985at2"/>
<protein>
    <submittedName>
        <fullName evidence="2">Sulfotransferase domain</fullName>
    </submittedName>
</protein>
<dbReference type="Proteomes" id="UP000050421">
    <property type="component" value="Unassembled WGS sequence"/>
</dbReference>
<proteinExistence type="predicted"/>
<comment type="caution">
    <text evidence="2">The sequence shown here is derived from an EMBL/GenBank/DDBJ whole genome shotgun (WGS) entry which is preliminary data.</text>
</comment>
<dbReference type="InterPro" id="IPR026634">
    <property type="entry name" value="TPST-like"/>
</dbReference>
<dbReference type="AlphaFoldDB" id="A0A0P8A815"/>
<dbReference type="Gene3D" id="3.40.50.300">
    <property type="entry name" value="P-loop containing nucleotide triphosphate hydrolases"/>
    <property type="match status" value="1"/>
</dbReference>
<name>A0A0P8A815_9BACT</name>
<dbReference type="GO" id="GO:0008476">
    <property type="term" value="F:protein-tyrosine sulfotransferase activity"/>
    <property type="evidence" value="ECO:0007669"/>
    <property type="project" value="InterPro"/>
</dbReference>
<dbReference type="EMBL" id="LJXT01000075">
    <property type="protein sequence ID" value="KPQ13956.1"/>
    <property type="molecule type" value="Genomic_DNA"/>
</dbReference>
<evidence type="ECO:0000313" key="3">
    <source>
        <dbReference type="Proteomes" id="UP000050421"/>
    </source>
</evidence>
<accession>A0A0P8A815</accession>
<keyword evidence="1 2" id="KW-0808">Transferase</keyword>
<dbReference type="PATRIC" id="fig|1305737.6.peg.2942"/>
<dbReference type="InterPro" id="IPR027417">
    <property type="entry name" value="P-loop_NTPase"/>
</dbReference>
<dbReference type="STRING" id="1305737.GCA_000526355_00779"/>
<sequence length="289" mass="34160">MNTIFIIGQHRTGSTLLKNILNVHSQVIMAFDEMNLYEPFRKNTLDKFLKKSNLTTNELINLLKKRNIYGTFWRDFENSGITFVELEKELNKENKLDEQIVLTAVLQLLKEKSNVKMAGVKYPVHIRKISNLLKYFPDAKIIFLTRNPKAIIASKINDPATKKRKEQSKIKAWFIHYFTLLYFCFEYNLSIKIFFRNKENLYLVTYEDLVLHKEKTVQQICEFLGIGFEKEMLLVSGKQSSFNNTNNKTFHQDSIEKYKKVLSSFDSRLIDFLTRKSFRNIQNEPHPHL</sequence>
<dbReference type="PANTHER" id="PTHR12788:SF10">
    <property type="entry name" value="PROTEIN-TYROSINE SULFOTRANSFERASE"/>
    <property type="match status" value="1"/>
</dbReference>